<dbReference type="Proteomes" id="UP000076722">
    <property type="component" value="Unassembled WGS sequence"/>
</dbReference>
<dbReference type="PANTHER" id="PTHR10742:SF342">
    <property type="entry name" value="AMINE OXIDASE"/>
    <property type="match status" value="1"/>
</dbReference>
<dbReference type="EMBL" id="KV419436">
    <property type="protein sequence ID" value="KZS88540.1"/>
    <property type="molecule type" value="Genomic_DNA"/>
</dbReference>
<dbReference type="InterPro" id="IPR002937">
    <property type="entry name" value="Amino_oxidase"/>
</dbReference>
<keyword evidence="3" id="KW-1185">Reference proteome</keyword>
<dbReference type="AlphaFoldDB" id="A0A164PAX2"/>
<accession>A0A164PAX2</accession>
<dbReference type="STRING" id="1314777.A0A164PAX2"/>
<dbReference type="SUPFAM" id="SSF51905">
    <property type="entry name" value="FAD/NAD(P)-binding domain"/>
    <property type="match status" value="1"/>
</dbReference>
<dbReference type="SUPFAM" id="SSF54373">
    <property type="entry name" value="FAD-linked reductases, C-terminal domain"/>
    <property type="match status" value="1"/>
</dbReference>
<dbReference type="Gene3D" id="1.10.10.1620">
    <property type="match status" value="1"/>
</dbReference>
<protein>
    <submittedName>
        <fullName evidence="2">FAD/NAD(P)-binding domain-containing protein</fullName>
    </submittedName>
</protein>
<dbReference type="PANTHER" id="PTHR10742">
    <property type="entry name" value="FLAVIN MONOAMINE OXIDASE"/>
    <property type="match status" value="1"/>
</dbReference>
<dbReference type="InterPro" id="IPR036188">
    <property type="entry name" value="FAD/NAD-bd_sf"/>
</dbReference>
<name>A0A164PAX2_9AGAM</name>
<dbReference type="InterPro" id="IPR050281">
    <property type="entry name" value="Flavin_monoamine_oxidase"/>
</dbReference>
<dbReference type="Pfam" id="PF01593">
    <property type="entry name" value="Amino_oxidase"/>
    <property type="match status" value="1"/>
</dbReference>
<evidence type="ECO:0000313" key="2">
    <source>
        <dbReference type="EMBL" id="KZS88540.1"/>
    </source>
</evidence>
<feature type="domain" description="Amine oxidase" evidence="1">
    <location>
        <begin position="83"/>
        <end position="560"/>
    </location>
</feature>
<evidence type="ECO:0000259" key="1">
    <source>
        <dbReference type="Pfam" id="PF01593"/>
    </source>
</evidence>
<dbReference type="GO" id="GO:0009063">
    <property type="term" value="P:amino acid catabolic process"/>
    <property type="evidence" value="ECO:0007669"/>
    <property type="project" value="TreeGrafter"/>
</dbReference>
<gene>
    <name evidence="2" type="ORF">SISNIDRAFT_490132</name>
</gene>
<dbReference type="GO" id="GO:0001716">
    <property type="term" value="F:L-amino-acid oxidase activity"/>
    <property type="evidence" value="ECO:0007669"/>
    <property type="project" value="TreeGrafter"/>
</dbReference>
<proteinExistence type="predicted"/>
<dbReference type="OrthoDB" id="7777654at2759"/>
<sequence>MSQLSTSSHSPEVDLYAHRHRALLKKYLEIHKKEISKLPELEKIIRDWPKPAPVSKPEVFSSVKAVGDEAPVPVVGIIGAGSAGLYTAMILQSLGIAYKILEASDRVGGRLFTYHFPGSDQPEHKYDYYDVGAMRFPDTPFMKRTFDLLRNRNLGVDLIDYYFKSDNTFRCYNGISYSTDPAGKDPFRVKDYISANFRELEGVNKFLDWVLDEPRQLFVKNDITTATELLFKNYDSYSTRSWVAHKEPKLTTSDILWLETIDKSTGWYDRALTETVLESVAFSWPGDTSGKPIDWYCFDGGSSVLPEKMAASLKTPVQFGSKVTAISEWEQGTVRVTYVKNGQQESELFTSVICTTPLPRLSFMDLSNTAIITANYPQWSGIRQLRYGPSIKIAIRFKTPWWETLDTGKIVGGQSYTDFPIRTVVYPSYPPDKTKTKPRSPVLIVSYCWTADAERLSALIRPGGKADPSLIPLVLRDLSAVHKVSYKFLTDRFDNTPENYHAWSWIQDPLTAGAFAFFGPGEYSDPMYPKLRAPAARGKLFFAGEALSACHAWVAGALNSTWFAINSYLTLAYEKDPSEENKKNLDNFHINWGTSEAWDDDSTFVEEDKDHFDQELRLGLSLYAKNPTTGPLPPKPV</sequence>
<dbReference type="Gene3D" id="3.90.660.10">
    <property type="match status" value="1"/>
</dbReference>
<reference evidence="2 3" key="1">
    <citation type="journal article" date="2016" name="Mol. Biol. Evol.">
        <title>Comparative Genomics of Early-Diverging Mushroom-Forming Fungi Provides Insights into the Origins of Lignocellulose Decay Capabilities.</title>
        <authorList>
            <person name="Nagy L.G."/>
            <person name="Riley R."/>
            <person name="Tritt A."/>
            <person name="Adam C."/>
            <person name="Daum C."/>
            <person name="Floudas D."/>
            <person name="Sun H."/>
            <person name="Yadav J.S."/>
            <person name="Pangilinan J."/>
            <person name="Larsson K.H."/>
            <person name="Matsuura K."/>
            <person name="Barry K."/>
            <person name="Labutti K."/>
            <person name="Kuo R."/>
            <person name="Ohm R.A."/>
            <person name="Bhattacharya S.S."/>
            <person name="Shirouzu T."/>
            <person name="Yoshinaga Y."/>
            <person name="Martin F.M."/>
            <person name="Grigoriev I.V."/>
            <person name="Hibbett D.S."/>
        </authorList>
    </citation>
    <scope>NUCLEOTIDE SEQUENCE [LARGE SCALE GENOMIC DNA]</scope>
    <source>
        <strain evidence="2 3">HHB9708</strain>
    </source>
</reference>
<evidence type="ECO:0000313" key="3">
    <source>
        <dbReference type="Proteomes" id="UP000076722"/>
    </source>
</evidence>
<dbReference type="Gene3D" id="3.50.50.60">
    <property type="entry name" value="FAD/NAD(P)-binding domain"/>
    <property type="match status" value="2"/>
</dbReference>
<organism evidence="2 3">
    <name type="scientific">Sistotremastrum niveocremeum HHB9708</name>
    <dbReference type="NCBI Taxonomy" id="1314777"/>
    <lineage>
        <taxon>Eukaryota</taxon>
        <taxon>Fungi</taxon>
        <taxon>Dikarya</taxon>
        <taxon>Basidiomycota</taxon>
        <taxon>Agaricomycotina</taxon>
        <taxon>Agaricomycetes</taxon>
        <taxon>Sistotremastrales</taxon>
        <taxon>Sistotremastraceae</taxon>
        <taxon>Sertulicium</taxon>
        <taxon>Sertulicium niveocremeum</taxon>
    </lineage>
</organism>